<accession>A0A9P7ENJ3</accession>
<evidence type="ECO:0000256" key="1">
    <source>
        <dbReference type="SAM" id="MobiDB-lite"/>
    </source>
</evidence>
<protein>
    <submittedName>
        <fullName evidence="2">Uncharacterized protein</fullName>
    </submittedName>
</protein>
<comment type="caution">
    <text evidence="2">The sequence shown here is derived from an EMBL/GenBank/DDBJ whole genome shotgun (WGS) entry which is preliminary data.</text>
</comment>
<feature type="compositionally biased region" description="Basic and acidic residues" evidence="1">
    <location>
        <begin position="65"/>
        <end position="82"/>
    </location>
</feature>
<feature type="compositionally biased region" description="Acidic residues" evidence="1">
    <location>
        <begin position="87"/>
        <end position="119"/>
    </location>
</feature>
<dbReference type="AlphaFoldDB" id="A0A9P7ENJ3"/>
<proteinExistence type="predicted"/>
<sequence length="119" mass="13083">MGGRRTKYKQGPPAPLRNPDETRPSTKKLGKRKADVDHEPEPTTNSRPIKKAKADKPPASRKRTKGSEKISKVKPTPTKEKSNPLSEDGESDGWEVASDLEDVDGFAADGLDDLDMDEE</sequence>
<dbReference type="Proteomes" id="UP000807769">
    <property type="component" value="Unassembled WGS sequence"/>
</dbReference>
<keyword evidence="3" id="KW-1185">Reference proteome</keyword>
<evidence type="ECO:0000313" key="3">
    <source>
        <dbReference type="Proteomes" id="UP000807769"/>
    </source>
</evidence>
<organism evidence="2 3">
    <name type="scientific">Suillus subaureus</name>
    <dbReference type="NCBI Taxonomy" id="48587"/>
    <lineage>
        <taxon>Eukaryota</taxon>
        <taxon>Fungi</taxon>
        <taxon>Dikarya</taxon>
        <taxon>Basidiomycota</taxon>
        <taxon>Agaricomycotina</taxon>
        <taxon>Agaricomycetes</taxon>
        <taxon>Agaricomycetidae</taxon>
        <taxon>Boletales</taxon>
        <taxon>Suillineae</taxon>
        <taxon>Suillaceae</taxon>
        <taxon>Suillus</taxon>
    </lineage>
</organism>
<dbReference type="GeneID" id="64627985"/>
<feature type="region of interest" description="Disordered" evidence="1">
    <location>
        <begin position="1"/>
        <end position="119"/>
    </location>
</feature>
<reference evidence="2" key="1">
    <citation type="journal article" date="2020" name="New Phytol.">
        <title>Comparative genomics reveals dynamic genome evolution in host specialist ectomycorrhizal fungi.</title>
        <authorList>
            <person name="Lofgren L.A."/>
            <person name="Nguyen N.H."/>
            <person name="Vilgalys R."/>
            <person name="Ruytinx J."/>
            <person name="Liao H.L."/>
            <person name="Branco S."/>
            <person name="Kuo A."/>
            <person name="LaButti K."/>
            <person name="Lipzen A."/>
            <person name="Andreopoulos W."/>
            <person name="Pangilinan J."/>
            <person name="Riley R."/>
            <person name="Hundley H."/>
            <person name="Na H."/>
            <person name="Barry K."/>
            <person name="Grigoriev I.V."/>
            <person name="Stajich J.E."/>
            <person name="Kennedy P.G."/>
        </authorList>
    </citation>
    <scope>NUCLEOTIDE SEQUENCE</scope>
    <source>
        <strain evidence="2">MN1</strain>
    </source>
</reference>
<evidence type="ECO:0000313" key="2">
    <source>
        <dbReference type="EMBL" id="KAG1827055.1"/>
    </source>
</evidence>
<dbReference type="OrthoDB" id="427002at2759"/>
<name>A0A9P7ENJ3_9AGAM</name>
<dbReference type="RefSeq" id="XP_041199902.1">
    <property type="nucleotide sequence ID" value="XM_041333968.1"/>
</dbReference>
<gene>
    <name evidence="2" type="ORF">BJ212DRAFT_1310106</name>
</gene>
<dbReference type="EMBL" id="JABBWG010000001">
    <property type="protein sequence ID" value="KAG1827055.1"/>
    <property type="molecule type" value="Genomic_DNA"/>
</dbReference>
<feature type="compositionally biased region" description="Basic and acidic residues" evidence="1">
    <location>
        <begin position="32"/>
        <end position="41"/>
    </location>
</feature>